<accession>A0AAP0BP29</accession>
<name>A0AAP0BP29_9ASPA</name>
<dbReference type="PANTHER" id="PTHR33499:SF43">
    <property type="entry name" value="TRANSPOSASE, PTTA_EN_SPM, PLANT"/>
    <property type="match status" value="1"/>
</dbReference>
<keyword evidence="3" id="KW-1185">Reference proteome</keyword>
<sequence length="418" mass="47517">MTFRPSLHTTNLASRKNIQGLLCDREILVSQNRAIKWRNAGSTFFSQENLMPYQVPGSNPNLQGSLKVEKLIQNQIEAIRRKEEGRPRVWELQHKLHNEQSGNSRLWTGKMVVAGASSGDGRVDELSGNGWRNARRPLESSPVAAPEQDREGDLVGASVEERRRLELGRGLLLLGMGLVGSSSIRRGRGVTTGRSIKKAILENDKKLLEIEFPKGFKNPCRYAKHLANGVGVIVRHSAGLDYLAPWSDLGQELKLTLYAGLRQWFKIKNWETNKSVREFMEEMFQCSYTHWRGRLSAMYKGYIVEGKNPRASSPFEWISIENWCQLCDLFESETFKKRSKTNAVNRSHMPFTYTLGSKSYHSRLLEMVNQSPVENFANTHNKNGVFVSETAEAVYDLNKDLQNNHGKAHQIPSLIMDR</sequence>
<feature type="region of interest" description="Disordered" evidence="1">
    <location>
        <begin position="123"/>
        <end position="153"/>
    </location>
</feature>
<proteinExistence type="predicted"/>
<evidence type="ECO:0000256" key="1">
    <source>
        <dbReference type="SAM" id="MobiDB-lite"/>
    </source>
</evidence>
<reference evidence="2 3" key="1">
    <citation type="journal article" date="2022" name="Nat. Plants">
        <title>Genomes of leafy and leafless Platanthera orchids illuminate the evolution of mycoheterotrophy.</title>
        <authorList>
            <person name="Li M.H."/>
            <person name="Liu K.W."/>
            <person name="Li Z."/>
            <person name="Lu H.C."/>
            <person name="Ye Q.L."/>
            <person name="Zhang D."/>
            <person name="Wang J.Y."/>
            <person name="Li Y.F."/>
            <person name="Zhong Z.M."/>
            <person name="Liu X."/>
            <person name="Yu X."/>
            <person name="Liu D.K."/>
            <person name="Tu X.D."/>
            <person name="Liu B."/>
            <person name="Hao Y."/>
            <person name="Liao X.Y."/>
            <person name="Jiang Y.T."/>
            <person name="Sun W.H."/>
            <person name="Chen J."/>
            <person name="Chen Y.Q."/>
            <person name="Ai Y."/>
            <person name="Zhai J.W."/>
            <person name="Wu S.S."/>
            <person name="Zhou Z."/>
            <person name="Hsiao Y.Y."/>
            <person name="Wu W.L."/>
            <person name="Chen Y.Y."/>
            <person name="Lin Y.F."/>
            <person name="Hsu J.L."/>
            <person name="Li C.Y."/>
            <person name="Wang Z.W."/>
            <person name="Zhao X."/>
            <person name="Zhong W.Y."/>
            <person name="Ma X.K."/>
            <person name="Ma L."/>
            <person name="Huang J."/>
            <person name="Chen G.Z."/>
            <person name="Huang M.Z."/>
            <person name="Huang L."/>
            <person name="Peng D.H."/>
            <person name="Luo Y.B."/>
            <person name="Zou S.Q."/>
            <person name="Chen S.P."/>
            <person name="Lan S."/>
            <person name="Tsai W.C."/>
            <person name="Van de Peer Y."/>
            <person name="Liu Z.J."/>
        </authorList>
    </citation>
    <scope>NUCLEOTIDE SEQUENCE [LARGE SCALE GENOMIC DNA]</scope>
    <source>
        <strain evidence="2">Lor287</strain>
    </source>
</reference>
<dbReference type="Proteomes" id="UP001418222">
    <property type="component" value="Unassembled WGS sequence"/>
</dbReference>
<evidence type="ECO:0000313" key="2">
    <source>
        <dbReference type="EMBL" id="KAK8945194.1"/>
    </source>
</evidence>
<organism evidence="2 3">
    <name type="scientific">Platanthera zijinensis</name>
    <dbReference type="NCBI Taxonomy" id="2320716"/>
    <lineage>
        <taxon>Eukaryota</taxon>
        <taxon>Viridiplantae</taxon>
        <taxon>Streptophyta</taxon>
        <taxon>Embryophyta</taxon>
        <taxon>Tracheophyta</taxon>
        <taxon>Spermatophyta</taxon>
        <taxon>Magnoliopsida</taxon>
        <taxon>Liliopsida</taxon>
        <taxon>Asparagales</taxon>
        <taxon>Orchidaceae</taxon>
        <taxon>Orchidoideae</taxon>
        <taxon>Orchideae</taxon>
        <taxon>Orchidinae</taxon>
        <taxon>Platanthera</taxon>
    </lineage>
</organism>
<dbReference type="InterPro" id="IPR004252">
    <property type="entry name" value="Probable_transposase_24"/>
</dbReference>
<gene>
    <name evidence="2" type="ORF">KSP39_PZI007968</name>
</gene>
<dbReference type="Pfam" id="PF03004">
    <property type="entry name" value="Transposase_24"/>
    <property type="match status" value="1"/>
</dbReference>
<comment type="caution">
    <text evidence="2">The sequence shown here is derived from an EMBL/GenBank/DDBJ whole genome shotgun (WGS) entry which is preliminary data.</text>
</comment>
<evidence type="ECO:0000313" key="3">
    <source>
        <dbReference type="Proteomes" id="UP001418222"/>
    </source>
</evidence>
<dbReference type="AlphaFoldDB" id="A0AAP0BP29"/>
<dbReference type="EMBL" id="JBBWWQ010000006">
    <property type="protein sequence ID" value="KAK8945194.1"/>
    <property type="molecule type" value="Genomic_DNA"/>
</dbReference>
<dbReference type="PANTHER" id="PTHR33499">
    <property type="entry name" value="OS12G0282400 PROTEIN-RELATED"/>
    <property type="match status" value="1"/>
</dbReference>
<protein>
    <submittedName>
        <fullName evidence="2">Uncharacterized protein</fullName>
    </submittedName>
</protein>